<evidence type="ECO:0000313" key="3">
    <source>
        <dbReference type="EMBL" id="URI06431.1"/>
    </source>
</evidence>
<comment type="similarity">
    <text evidence="1">Belongs to the AB hydrolase superfamily.</text>
</comment>
<dbReference type="RefSeq" id="WP_250194694.1">
    <property type="nucleotide sequence ID" value="NZ_CP097635.1"/>
</dbReference>
<keyword evidence="3" id="KW-0378">Hydrolase</keyword>
<dbReference type="InterPro" id="IPR000073">
    <property type="entry name" value="AB_hydrolase_1"/>
</dbReference>
<dbReference type="PANTHER" id="PTHR43039">
    <property type="entry name" value="ESTERASE-RELATED"/>
    <property type="match status" value="1"/>
</dbReference>
<name>A0ABY4S3R1_AQUTE</name>
<dbReference type="Proteomes" id="UP001056201">
    <property type="component" value="Chromosome 1"/>
</dbReference>
<dbReference type="SUPFAM" id="SSF53474">
    <property type="entry name" value="alpha/beta-Hydrolases"/>
    <property type="match status" value="1"/>
</dbReference>
<dbReference type="GO" id="GO:0016787">
    <property type="term" value="F:hydrolase activity"/>
    <property type="evidence" value="ECO:0007669"/>
    <property type="project" value="UniProtKB-KW"/>
</dbReference>
<organism evidence="3 4">
    <name type="scientific">Aquincola tertiaricarbonis</name>
    <dbReference type="NCBI Taxonomy" id="391953"/>
    <lineage>
        <taxon>Bacteria</taxon>
        <taxon>Pseudomonadati</taxon>
        <taxon>Pseudomonadota</taxon>
        <taxon>Betaproteobacteria</taxon>
        <taxon>Burkholderiales</taxon>
        <taxon>Sphaerotilaceae</taxon>
        <taxon>Aquincola</taxon>
    </lineage>
</organism>
<evidence type="ECO:0000256" key="1">
    <source>
        <dbReference type="ARBA" id="ARBA00008645"/>
    </source>
</evidence>
<proteinExistence type="inferred from homology"/>
<dbReference type="Pfam" id="PF12697">
    <property type="entry name" value="Abhydrolase_6"/>
    <property type="match status" value="1"/>
</dbReference>
<evidence type="ECO:0000313" key="4">
    <source>
        <dbReference type="Proteomes" id="UP001056201"/>
    </source>
</evidence>
<evidence type="ECO:0000259" key="2">
    <source>
        <dbReference type="Pfam" id="PF12697"/>
    </source>
</evidence>
<sequence>MKYLARHNVRRLGVVGHRPLVFAHGYGCDQQVWRHVAPAFEPRHEVLLFDHVGAGGSDLTAYDRQRHATLEGHARDLIALCEEAGLQQPVLVAHSVSTMIGVVAAKLRPDLFSGLVLVAPNPCYIDQPGYTGGFQRQDVEELLDTLDSNFFAWARMMAPVIMGNPDRPELGDGLANSFCRTDPAIARHFGRVTFLADHRADLPLVRTPCLVMQCADDALAPLAVGDYLQRTLPDAELLRMKATGHCPHLSAPAETIAAIDGFVSRLARRAAA</sequence>
<dbReference type="Gene3D" id="3.40.50.1820">
    <property type="entry name" value="alpha/beta hydrolase"/>
    <property type="match status" value="1"/>
</dbReference>
<gene>
    <name evidence="3" type="ORF">MW290_10970</name>
</gene>
<reference evidence="3" key="1">
    <citation type="submission" date="2022-05" db="EMBL/GenBank/DDBJ databases">
        <title>An RpoN-dependent PEP-CTERM gene is involved in floc formation of an Aquincola tertiaricarbonis strain.</title>
        <authorList>
            <person name="Qiu D."/>
            <person name="Xia M."/>
        </authorList>
    </citation>
    <scope>NUCLEOTIDE SEQUENCE</scope>
    <source>
        <strain evidence="3">RN12</strain>
    </source>
</reference>
<dbReference type="EMBL" id="CP097635">
    <property type="protein sequence ID" value="URI06431.1"/>
    <property type="molecule type" value="Genomic_DNA"/>
</dbReference>
<dbReference type="InterPro" id="IPR029058">
    <property type="entry name" value="AB_hydrolase_fold"/>
</dbReference>
<protein>
    <submittedName>
        <fullName evidence="3">Alpha/beta hydrolase</fullName>
    </submittedName>
</protein>
<accession>A0ABY4S3R1</accession>
<feature type="domain" description="AB hydrolase-1" evidence="2">
    <location>
        <begin position="20"/>
        <end position="257"/>
    </location>
</feature>
<keyword evidence="4" id="KW-1185">Reference proteome</keyword>